<evidence type="ECO:0000313" key="8">
    <source>
        <dbReference type="Proteomes" id="UP000479710"/>
    </source>
</evidence>
<evidence type="ECO:0000256" key="3">
    <source>
        <dbReference type="ARBA" id="ARBA00023163"/>
    </source>
</evidence>
<feature type="region of interest" description="Disordered" evidence="5">
    <location>
        <begin position="230"/>
        <end position="282"/>
    </location>
</feature>
<name>A0A6G1ELB0_9ORYZ</name>
<accession>A0A6G1ELB0</accession>
<evidence type="ECO:0000313" key="7">
    <source>
        <dbReference type="EMBL" id="KAF0925212.1"/>
    </source>
</evidence>
<evidence type="ECO:0000256" key="2">
    <source>
        <dbReference type="ARBA" id="ARBA00023125"/>
    </source>
</evidence>
<keyword evidence="8" id="KW-1185">Reference proteome</keyword>
<feature type="compositionally biased region" description="Basic and acidic residues" evidence="5">
    <location>
        <begin position="1"/>
        <end position="11"/>
    </location>
</feature>
<keyword evidence="4" id="KW-0539">Nucleus</keyword>
<feature type="region of interest" description="Disordered" evidence="5">
    <location>
        <begin position="1"/>
        <end position="21"/>
    </location>
</feature>
<protein>
    <recommendedName>
        <fullName evidence="6">NAC domain-containing protein</fullName>
    </recommendedName>
</protein>
<dbReference type="EMBL" id="SPHZ02000003">
    <property type="protein sequence ID" value="KAF0925212.1"/>
    <property type="molecule type" value="Genomic_DNA"/>
</dbReference>
<dbReference type="InterPro" id="IPR003441">
    <property type="entry name" value="NAC-dom"/>
</dbReference>
<feature type="compositionally biased region" description="Pro residues" evidence="5">
    <location>
        <begin position="263"/>
        <end position="274"/>
    </location>
</feature>
<dbReference type="Gene3D" id="2.170.150.80">
    <property type="entry name" value="NAC domain"/>
    <property type="match status" value="1"/>
</dbReference>
<organism evidence="7 8">
    <name type="scientific">Oryza meyeriana var. granulata</name>
    <dbReference type="NCBI Taxonomy" id="110450"/>
    <lineage>
        <taxon>Eukaryota</taxon>
        <taxon>Viridiplantae</taxon>
        <taxon>Streptophyta</taxon>
        <taxon>Embryophyta</taxon>
        <taxon>Tracheophyta</taxon>
        <taxon>Spermatophyta</taxon>
        <taxon>Magnoliopsida</taxon>
        <taxon>Liliopsida</taxon>
        <taxon>Poales</taxon>
        <taxon>Poaceae</taxon>
        <taxon>BOP clade</taxon>
        <taxon>Oryzoideae</taxon>
        <taxon>Oryzeae</taxon>
        <taxon>Oryzinae</taxon>
        <taxon>Oryza</taxon>
        <taxon>Oryza meyeriana</taxon>
    </lineage>
</organism>
<feature type="region of interest" description="Disordered" evidence="5">
    <location>
        <begin position="443"/>
        <end position="472"/>
    </location>
</feature>
<evidence type="ECO:0000259" key="6">
    <source>
        <dbReference type="PROSITE" id="PS51005"/>
    </source>
</evidence>
<evidence type="ECO:0000256" key="4">
    <source>
        <dbReference type="ARBA" id="ARBA00023242"/>
    </source>
</evidence>
<keyword evidence="3" id="KW-0804">Transcription</keyword>
<feature type="domain" description="NAC" evidence="6">
    <location>
        <begin position="17"/>
        <end position="196"/>
    </location>
</feature>
<evidence type="ECO:0000256" key="5">
    <source>
        <dbReference type="SAM" id="MobiDB-lite"/>
    </source>
</evidence>
<dbReference type="GO" id="GO:0003677">
    <property type="term" value="F:DNA binding"/>
    <property type="evidence" value="ECO:0007669"/>
    <property type="project" value="UniProtKB-KW"/>
</dbReference>
<reference evidence="7 8" key="1">
    <citation type="submission" date="2019-11" db="EMBL/GenBank/DDBJ databases">
        <title>Whole genome sequence of Oryza granulata.</title>
        <authorList>
            <person name="Li W."/>
        </authorList>
    </citation>
    <scope>NUCLEOTIDE SEQUENCE [LARGE SCALE GENOMIC DNA]</scope>
    <source>
        <strain evidence="8">cv. Menghai</strain>
        <tissue evidence="7">Leaf</tissue>
    </source>
</reference>
<dbReference type="GO" id="GO:0006355">
    <property type="term" value="P:regulation of DNA-templated transcription"/>
    <property type="evidence" value="ECO:0007669"/>
    <property type="project" value="InterPro"/>
</dbReference>
<dbReference type="OrthoDB" id="696844at2759"/>
<comment type="caution">
    <text evidence="7">The sequence shown here is derived from an EMBL/GenBank/DDBJ whole genome shotgun (WGS) entry which is preliminary data.</text>
</comment>
<dbReference type="InterPro" id="IPR036093">
    <property type="entry name" value="NAC_dom_sf"/>
</dbReference>
<dbReference type="PROSITE" id="PS51005">
    <property type="entry name" value="NAC"/>
    <property type="match status" value="1"/>
</dbReference>
<dbReference type="PANTHER" id="PTHR31719:SF243">
    <property type="entry name" value="NAC DOMAIN-CONTAINING PROTEIN"/>
    <property type="match status" value="1"/>
</dbReference>
<dbReference type="Pfam" id="PF02365">
    <property type="entry name" value="NAM"/>
    <property type="match status" value="1"/>
</dbReference>
<evidence type="ECO:0000256" key="1">
    <source>
        <dbReference type="ARBA" id="ARBA00023015"/>
    </source>
</evidence>
<dbReference type="AlphaFoldDB" id="A0A6G1ELB0"/>
<keyword evidence="1" id="KW-0805">Transcription regulation</keyword>
<keyword evidence="2" id="KW-0238">DNA-binding</keyword>
<dbReference type="PANTHER" id="PTHR31719">
    <property type="entry name" value="NAC TRANSCRIPTION FACTOR 56"/>
    <property type="match status" value="1"/>
</dbReference>
<sequence>MAELGKEKKSGSGDGGGQVGFRFNPGEAEVVEYYLLPRLQGRPPVPNDAIVMENVYKCEPQMLINEAFKGKGDEEAWYFLSPRDRKYRNGSRPSRCTADSAGRWKASTGKAEAKETVCYGGEANETVCYGGVKFCVTSLVYFKGPVKDEVKTKWLMREFTIPQFENKLDKSGDADDSSSSNKLLLDQYVLCRIYKSPKKGVDDEEEDVGGCDADADEWVEACAIFNLDPETAETSGGQGAAADDMRSRKQAGKRPVEAAVQPPKRPCMPPPPSPAHGACGGQPPMPPRPPQAMANHQIPMQQLSLMHSFPPAAAHTGYRQPPPMCHGHALVQRLPMHGQPPPLCNIQPQSVQRRPIHRGQAPVHNNYQALPLPLPVHGGQVLMHEMRWLPGHNAQPPVQQLQLPFHDWMLADNLQLPMEHLPVMMNNYQLQAPIKLPPMISNEAAAGDDARRRDDEQLPSASANAVAADDEQ</sequence>
<gene>
    <name evidence="7" type="ORF">E2562_015624</name>
</gene>
<dbReference type="SUPFAM" id="SSF101941">
    <property type="entry name" value="NAC domain"/>
    <property type="match status" value="1"/>
</dbReference>
<proteinExistence type="predicted"/>
<dbReference type="Proteomes" id="UP000479710">
    <property type="component" value="Unassembled WGS sequence"/>
</dbReference>